<dbReference type="GeneID" id="64600134"/>
<evidence type="ECO:0000313" key="1">
    <source>
        <dbReference type="EMBL" id="KAG1796048.1"/>
    </source>
</evidence>
<protein>
    <submittedName>
        <fullName evidence="1">Uncharacterized protein</fullName>
    </submittedName>
</protein>
<dbReference type="Proteomes" id="UP000719766">
    <property type="component" value="Unassembled WGS sequence"/>
</dbReference>
<accession>A0A9P7AT19</accession>
<gene>
    <name evidence="1" type="ORF">HD556DRAFT_1441883</name>
</gene>
<reference evidence="1" key="1">
    <citation type="journal article" date="2020" name="New Phytol.">
        <title>Comparative genomics reveals dynamic genome evolution in host specialist ectomycorrhizal fungi.</title>
        <authorList>
            <person name="Lofgren L.A."/>
            <person name="Nguyen N.H."/>
            <person name="Vilgalys R."/>
            <person name="Ruytinx J."/>
            <person name="Liao H.L."/>
            <person name="Branco S."/>
            <person name="Kuo A."/>
            <person name="LaButti K."/>
            <person name="Lipzen A."/>
            <person name="Andreopoulos W."/>
            <person name="Pangilinan J."/>
            <person name="Riley R."/>
            <person name="Hundley H."/>
            <person name="Na H."/>
            <person name="Barry K."/>
            <person name="Grigoriev I.V."/>
            <person name="Stajich J.E."/>
            <person name="Kennedy P.G."/>
        </authorList>
    </citation>
    <scope>NUCLEOTIDE SEQUENCE</scope>
    <source>
        <strain evidence="1">S12</strain>
    </source>
</reference>
<dbReference type="OrthoDB" id="2692162at2759"/>
<dbReference type="EMBL" id="JABBWE010000020">
    <property type="protein sequence ID" value="KAG1796048.1"/>
    <property type="molecule type" value="Genomic_DNA"/>
</dbReference>
<sequence>MDIYALQDRCSKTITAIKAPTSASARVPSSTSGVSHSALDVPMAMAIQDGAARIAILEARVVEQDGKIDTLQCLHEGLQREIILRHPSFPLPDPPTNATSLLLHQPVPPSMSPPESALPPLIDLSMAGMELTLPKLEDPPAIKGLMFEHSQVEPKGPQMSIE</sequence>
<evidence type="ECO:0000313" key="2">
    <source>
        <dbReference type="Proteomes" id="UP000719766"/>
    </source>
</evidence>
<comment type="caution">
    <text evidence="1">The sequence shown here is derived from an EMBL/GenBank/DDBJ whole genome shotgun (WGS) entry which is preliminary data.</text>
</comment>
<dbReference type="RefSeq" id="XP_041161701.1">
    <property type="nucleotide sequence ID" value="XM_041306370.1"/>
</dbReference>
<organism evidence="1 2">
    <name type="scientific">Suillus plorans</name>
    <dbReference type="NCBI Taxonomy" id="116603"/>
    <lineage>
        <taxon>Eukaryota</taxon>
        <taxon>Fungi</taxon>
        <taxon>Dikarya</taxon>
        <taxon>Basidiomycota</taxon>
        <taxon>Agaricomycotina</taxon>
        <taxon>Agaricomycetes</taxon>
        <taxon>Agaricomycetidae</taxon>
        <taxon>Boletales</taxon>
        <taxon>Suillineae</taxon>
        <taxon>Suillaceae</taxon>
        <taxon>Suillus</taxon>
    </lineage>
</organism>
<name>A0A9P7AT19_9AGAM</name>
<proteinExistence type="predicted"/>
<keyword evidence="2" id="KW-1185">Reference proteome</keyword>
<dbReference type="AlphaFoldDB" id="A0A9P7AT19"/>